<dbReference type="Pfam" id="PF02563">
    <property type="entry name" value="Poly_export"/>
    <property type="match status" value="1"/>
</dbReference>
<dbReference type="InterPro" id="IPR054765">
    <property type="entry name" value="SLBB_dom"/>
</dbReference>
<evidence type="ECO:0000256" key="3">
    <source>
        <dbReference type="ARBA" id="ARBA00022448"/>
    </source>
</evidence>
<accession>A0A433XEN2</accession>
<dbReference type="GO" id="GO:0015159">
    <property type="term" value="F:polysaccharide transmembrane transporter activity"/>
    <property type="evidence" value="ECO:0007669"/>
    <property type="project" value="InterPro"/>
</dbReference>
<comment type="similarity">
    <text evidence="2">Belongs to the BexD/CtrA/VexA family.</text>
</comment>
<evidence type="ECO:0000256" key="12">
    <source>
        <dbReference type="ARBA" id="ARBA00023139"/>
    </source>
</evidence>
<dbReference type="Proteomes" id="UP000281547">
    <property type="component" value="Unassembled WGS sequence"/>
</dbReference>
<keyword evidence="5" id="KW-0762">Sugar transport</keyword>
<evidence type="ECO:0000256" key="10">
    <source>
        <dbReference type="ARBA" id="ARBA00023114"/>
    </source>
</evidence>
<evidence type="ECO:0000256" key="4">
    <source>
        <dbReference type="ARBA" id="ARBA00022452"/>
    </source>
</evidence>
<keyword evidence="13" id="KW-0998">Cell outer membrane</keyword>
<dbReference type="Gene3D" id="3.30.1950.10">
    <property type="entry name" value="wza like domain"/>
    <property type="match status" value="1"/>
</dbReference>
<keyword evidence="3" id="KW-0813">Transport</keyword>
<dbReference type="GO" id="GO:0046930">
    <property type="term" value="C:pore complex"/>
    <property type="evidence" value="ECO:0007669"/>
    <property type="project" value="UniProtKB-KW"/>
</dbReference>
<gene>
    <name evidence="17" type="ORF">EMQ25_05215</name>
</gene>
<keyword evidence="7" id="KW-0732">Signal</keyword>
<sequence>MLTMSGQSAGELSYGGIAMRWLRMLGLVITLSALAGCAMNTRPATYLVETSGPYRLDTGDTVRVTVYDDEALNAEYRIDDAGAIAFPLVGAIPVRGVTTETASRRIAAALANGFLRNPNVAVEVAEYRPFFIQGAVGTSGQFAYVYGMTVRAAISVAGGFSDTADRSQALLYRRQGSEMAKGSVDLDFPLQPGDTVVVLERWL</sequence>
<dbReference type="AlphaFoldDB" id="A0A433XEN2"/>
<evidence type="ECO:0000256" key="8">
    <source>
        <dbReference type="ARBA" id="ARBA00023047"/>
    </source>
</evidence>
<dbReference type="EMBL" id="RZNJ01000002">
    <property type="protein sequence ID" value="RUT32555.1"/>
    <property type="molecule type" value="Genomic_DNA"/>
</dbReference>
<comment type="subcellular location">
    <subcellularLocation>
        <location evidence="1">Cell outer membrane</location>
        <topology evidence="1">Multi-pass membrane protein</topology>
    </subcellularLocation>
</comment>
<evidence type="ECO:0000256" key="1">
    <source>
        <dbReference type="ARBA" id="ARBA00004571"/>
    </source>
</evidence>
<dbReference type="Pfam" id="PF22461">
    <property type="entry name" value="SLBB_2"/>
    <property type="match status" value="1"/>
</dbReference>
<keyword evidence="9" id="KW-0406">Ion transport</keyword>
<keyword evidence="6" id="KW-0812">Transmembrane</keyword>
<reference evidence="17 18" key="1">
    <citation type="journal article" date="2016" name="Int. J. Syst. Evol. Microbiol.">
        <title>Arsenicitalea aurantiaca gen. nov., sp. nov., a new member of the family Hyphomicrobiaceae, isolated from high-arsenic sediment.</title>
        <authorList>
            <person name="Mu Y."/>
            <person name="Zhou L."/>
            <person name="Zeng X.C."/>
            <person name="Liu L."/>
            <person name="Pan Y."/>
            <person name="Chen X."/>
            <person name="Wang J."/>
            <person name="Li S."/>
            <person name="Li W.J."/>
            <person name="Wang Y."/>
        </authorList>
    </citation>
    <scope>NUCLEOTIDE SEQUENCE [LARGE SCALE GENOMIC DNA]</scope>
    <source>
        <strain evidence="17 18">42-50</strain>
    </source>
</reference>
<evidence type="ECO:0000256" key="14">
    <source>
        <dbReference type="ARBA" id="ARBA00023288"/>
    </source>
</evidence>
<dbReference type="GO" id="GO:0015288">
    <property type="term" value="F:porin activity"/>
    <property type="evidence" value="ECO:0007669"/>
    <property type="project" value="UniProtKB-KW"/>
</dbReference>
<dbReference type="InterPro" id="IPR003715">
    <property type="entry name" value="Poly_export_N"/>
</dbReference>
<evidence type="ECO:0000256" key="6">
    <source>
        <dbReference type="ARBA" id="ARBA00022692"/>
    </source>
</evidence>
<comment type="caution">
    <text evidence="17">The sequence shown here is derived from an EMBL/GenBank/DDBJ whole genome shotgun (WGS) entry which is preliminary data.</text>
</comment>
<evidence type="ECO:0000256" key="7">
    <source>
        <dbReference type="ARBA" id="ARBA00022729"/>
    </source>
</evidence>
<dbReference type="GO" id="GO:0006811">
    <property type="term" value="P:monoatomic ion transport"/>
    <property type="evidence" value="ECO:0007669"/>
    <property type="project" value="UniProtKB-KW"/>
</dbReference>
<evidence type="ECO:0000259" key="15">
    <source>
        <dbReference type="Pfam" id="PF02563"/>
    </source>
</evidence>
<evidence type="ECO:0000256" key="11">
    <source>
        <dbReference type="ARBA" id="ARBA00023136"/>
    </source>
</evidence>
<evidence type="ECO:0000259" key="16">
    <source>
        <dbReference type="Pfam" id="PF22461"/>
    </source>
</evidence>
<keyword evidence="10" id="KW-0626">Porin</keyword>
<dbReference type="GO" id="GO:0009279">
    <property type="term" value="C:cell outer membrane"/>
    <property type="evidence" value="ECO:0007669"/>
    <property type="project" value="UniProtKB-SubCell"/>
</dbReference>
<keyword evidence="14" id="KW-0449">Lipoprotein</keyword>
<dbReference type="PANTHER" id="PTHR33619:SF3">
    <property type="entry name" value="POLYSACCHARIDE EXPORT PROTEIN GFCE-RELATED"/>
    <property type="match status" value="1"/>
</dbReference>
<keyword evidence="11" id="KW-0472">Membrane</keyword>
<evidence type="ECO:0000256" key="2">
    <source>
        <dbReference type="ARBA" id="ARBA00009450"/>
    </source>
</evidence>
<dbReference type="InterPro" id="IPR049712">
    <property type="entry name" value="Poly_export"/>
</dbReference>
<name>A0A433XEN2_9HYPH</name>
<evidence type="ECO:0000313" key="18">
    <source>
        <dbReference type="Proteomes" id="UP000281547"/>
    </source>
</evidence>
<feature type="domain" description="SLBB" evidence="16">
    <location>
        <begin position="130"/>
        <end position="198"/>
    </location>
</feature>
<evidence type="ECO:0000256" key="9">
    <source>
        <dbReference type="ARBA" id="ARBA00023065"/>
    </source>
</evidence>
<proteinExistence type="inferred from homology"/>
<evidence type="ECO:0000256" key="5">
    <source>
        <dbReference type="ARBA" id="ARBA00022597"/>
    </source>
</evidence>
<dbReference type="PANTHER" id="PTHR33619">
    <property type="entry name" value="POLYSACCHARIDE EXPORT PROTEIN GFCE-RELATED"/>
    <property type="match status" value="1"/>
</dbReference>
<evidence type="ECO:0000256" key="13">
    <source>
        <dbReference type="ARBA" id="ARBA00023237"/>
    </source>
</evidence>
<keyword evidence="12" id="KW-0564">Palmitate</keyword>
<keyword evidence="18" id="KW-1185">Reference proteome</keyword>
<feature type="domain" description="Polysaccharide export protein N-terminal" evidence="15">
    <location>
        <begin position="50"/>
        <end position="124"/>
    </location>
</feature>
<organism evidence="17 18">
    <name type="scientific">Arsenicitalea aurantiaca</name>
    <dbReference type="NCBI Taxonomy" id="1783274"/>
    <lineage>
        <taxon>Bacteria</taxon>
        <taxon>Pseudomonadati</taxon>
        <taxon>Pseudomonadota</taxon>
        <taxon>Alphaproteobacteria</taxon>
        <taxon>Hyphomicrobiales</taxon>
        <taxon>Devosiaceae</taxon>
        <taxon>Arsenicitalea</taxon>
    </lineage>
</organism>
<keyword evidence="4" id="KW-1134">Transmembrane beta strand</keyword>
<protein>
    <submittedName>
        <fullName evidence="17">Polysaccharide export protein</fullName>
    </submittedName>
</protein>
<evidence type="ECO:0000313" key="17">
    <source>
        <dbReference type="EMBL" id="RUT32555.1"/>
    </source>
</evidence>
<dbReference type="Gene3D" id="3.10.560.10">
    <property type="entry name" value="Outer membrane lipoprotein wza domain like"/>
    <property type="match status" value="1"/>
</dbReference>
<keyword evidence="8" id="KW-0625">Polysaccharide transport</keyword>